<gene>
    <name evidence="3" type="ORF">BJ970_001296</name>
</gene>
<name>A0A840PTY9_9PSEU</name>
<dbReference type="InterPro" id="IPR011033">
    <property type="entry name" value="PRC_barrel-like_sf"/>
</dbReference>
<dbReference type="GO" id="GO:0019684">
    <property type="term" value="P:photosynthesis, light reaction"/>
    <property type="evidence" value="ECO:0007669"/>
    <property type="project" value="InterPro"/>
</dbReference>
<organism evidence="3 4">
    <name type="scientific">Saccharopolyspora phatthalungensis</name>
    <dbReference type="NCBI Taxonomy" id="664693"/>
    <lineage>
        <taxon>Bacteria</taxon>
        <taxon>Bacillati</taxon>
        <taxon>Actinomycetota</taxon>
        <taxon>Actinomycetes</taxon>
        <taxon>Pseudonocardiales</taxon>
        <taxon>Pseudonocardiaceae</taxon>
        <taxon>Saccharopolyspora</taxon>
    </lineage>
</organism>
<dbReference type="RefSeq" id="WP_184724986.1">
    <property type="nucleotide sequence ID" value="NZ_JACHIW010000001.1"/>
</dbReference>
<accession>A0A840PTY9</accession>
<dbReference type="GO" id="GO:0030077">
    <property type="term" value="C:plasma membrane light-harvesting complex"/>
    <property type="evidence" value="ECO:0007669"/>
    <property type="project" value="InterPro"/>
</dbReference>
<dbReference type="InterPro" id="IPR027275">
    <property type="entry name" value="PRC-brl_dom"/>
</dbReference>
<dbReference type="Gene3D" id="3.90.50.10">
    <property type="entry name" value="Photosynthetic Reaction Center, subunit H, domain 2"/>
    <property type="match status" value="1"/>
</dbReference>
<keyword evidence="4" id="KW-1185">Reference proteome</keyword>
<dbReference type="Pfam" id="PF05239">
    <property type="entry name" value="PRC"/>
    <property type="match status" value="1"/>
</dbReference>
<proteinExistence type="predicted"/>
<feature type="domain" description="PRC-barrel" evidence="2">
    <location>
        <begin position="1"/>
        <end position="66"/>
    </location>
</feature>
<dbReference type="SUPFAM" id="SSF50346">
    <property type="entry name" value="PRC-barrel domain"/>
    <property type="match status" value="1"/>
</dbReference>
<sequence>MNVERAQDLIGTPVFDRNGDRVGRVGNVYVDDVTHQPEWVTVRIGVFGIKETFVPLTGASTEENRLDLGVSRDRVRNAPRIEAEHGHLTDQEGRDLYHYYGLDQSEQSASETERGEGEA</sequence>
<protein>
    <recommendedName>
        <fullName evidence="2">PRC-barrel domain-containing protein</fullName>
    </recommendedName>
</protein>
<dbReference type="Proteomes" id="UP000584374">
    <property type="component" value="Unassembled WGS sequence"/>
</dbReference>
<feature type="region of interest" description="Disordered" evidence="1">
    <location>
        <begin position="98"/>
        <end position="119"/>
    </location>
</feature>
<dbReference type="InterPro" id="IPR014747">
    <property type="entry name" value="Bac_photo_RC_H_C"/>
</dbReference>
<dbReference type="EMBL" id="JACHIW010000001">
    <property type="protein sequence ID" value="MBB5153762.1"/>
    <property type="molecule type" value="Genomic_DNA"/>
</dbReference>
<comment type="caution">
    <text evidence="3">The sequence shown here is derived from an EMBL/GenBank/DDBJ whole genome shotgun (WGS) entry which is preliminary data.</text>
</comment>
<evidence type="ECO:0000256" key="1">
    <source>
        <dbReference type="SAM" id="MobiDB-lite"/>
    </source>
</evidence>
<evidence type="ECO:0000313" key="3">
    <source>
        <dbReference type="EMBL" id="MBB5153762.1"/>
    </source>
</evidence>
<evidence type="ECO:0000313" key="4">
    <source>
        <dbReference type="Proteomes" id="UP000584374"/>
    </source>
</evidence>
<dbReference type="AlphaFoldDB" id="A0A840PTY9"/>
<reference evidence="3 4" key="1">
    <citation type="submission" date="2020-08" db="EMBL/GenBank/DDBJ databases">
        <title>Sequencing the genomes of 1000 actinobacteria strains.</title>
        <authorList>
            <person name="Klenk H.-P."/>
        </authorList>
    </citation>
    <scope>NUCLEOTIDE SEQUENCE [LARGE SCALE GENOMIC DNA]</scope>
    <source>
        <strain evidence="3 4">DSM 45584</strain>
    </source>
</reference>
<evidence type="ECO:0000259" key="2">
    <source>
        <dbReference type="Pfam" id="PF05239"/>
    </source>
</evidence>